<keyword evidence="9" id="KW-1185">Reference proteome</keyword>
<keyword evidence="3" id="KW-1003">Cell membrane</keyword>
<feature type="transmembrane region" description="Helical" evidence="7">
    <location>
        <begin position="509"/>
        <end position="530"/>
    </location>
</feature>
<comment type="subcellular location">
    <subcellularLocation>
        <location evidence="1">Cell membrane</location>
        <topology evidence="1">Multi-pass membrane protein</topology>
    </subcellularLocation>
</comment>
<name>A0ABV2AZ82_9GAMM</name>
<organism evidence="8 9">
    <name type="scientific">Salinisphaera dokdonensis CL-ES53</name>
    <dbReference type="NCBI Taxonomy" id="1304272"/>
    <lineage>
        <taxon>Bacteria</taxon>
        <taxon>Pseudomonadati</taxon>
        <taxon>Pseudomonadota</taxon>
        <taxon>Gammaproteobacteria</taxon>
        <taxon>Salinisphaerales</taxon>
        <taxon>Salinisphaeraceae</taxon>
        <taxon>Salinisphaera</taxon>
    </lineage>
</organism>
<evidence type="ECO:0000256" key="7">
    <source>
        <dbReference type="SAM" id="Phobius"/>
    </source>
</evidence>
<keyword evidence="5 7" id="KW-1133">Transmembrane helix</keyword>
<keyword evidence="2" id="KW-0813">Transport</keyword>
<dbReference type="EMBL" id="APND01000002">
    <property type="protein sequence ID" value="MES1928954.1"/>
    <property type="molecule type" value="Genomic_DNA"/>
</dbReference>
<evidence type="ECO:0000256" key="1">
    <source>
        <dbReference type="ARBA" id="ARBA00004651"/>
    </source>
</evidence>
<gene>
    <name evidence="8" type="ORF">SADO_06857</name>
</gene>
<keyword evidence="4 7" id="KW-0812">Transmembrane</keyword>
<reference evidence="8 9" key="1">
    <citation type="submission" date="2013-03" db="EMBL/GenBank/DDBJ databases">
        <title>Salinisphaera dokdonensis CL-ES53 Genome Sequencing.</title>
        <authorList>
            <person name="Li C."/>
            <person name="Lai Q."/>
            <person name="Shao Z."/>
        </authorList>
    </citation>
    <scope>NUCLEOTIDE SEQUENCE [LARGE SCALE GENOMIC DNA]</scope>
    <source>
        <strain evidence="8 9">CL-ES53</strain>
    </source>
</reference>
<evidence type="ECO:0000256" key="6">
    <source>
        <dbReference type="ARBA" id="ARBA00023136"/>
    </source>
</evidence>
<evidence type="ECO:0000313" key="9">
    <source>
        <dbReference type="Proteomes" id="UP001460888"/>
    </source>
</evidence>
<feature type="transmembrane region" description="Helical" evidence="7">
    <location>
        <begin position="152"/>
        <end position="172"/>
    </location>
</feature>
<feature type="transmembrane region" description="Helical" evidence="7">
    <location>
        <begin position="87"/>
        <end position="108"/>
    </location>
</feature>
<evidence type="ECO:0000256" key="2">
    <source>
        <dbReference type="ARBA" id="ARBA00022448"/>
    </source>
</evidence>
<sequence length="705" mass="75800">MHRLAWLFLPSAESVSFAIRCCVSVALVLYLAFWLQLDNAYWAFINVAILIQPLPGFLVVRAFSRLLGTFVAGVISIVLVALFAQSYVLFCVSLVVWVSLMVFCASLFRNNLSYGFVLAGYVTMIVGVRAMADPDTVFSVAVARTAETGLAAVVAAFVSVLLAPGVTARKYLEARVAAMKAMGRQFRRIGCGPDERDAGQGVGHGDPTAPHPLLHELVSKTLALEQTRQYARYDEPAFSEYDRLARRLDYELLALVSSMASLQVYLGKFGSRVDVGPLRKLDDAAALLARDPNDTGPIKHAFGQAYNAILADARADRGNDARRSLVDWVIISRALDLANRMRAAVIKHGMLLAERGAGTARASRRNEFSAPVSLRESLRTTVRAGTAIAVGAAIWATHNDPALSGMMVLLAVLTTLFALGDNPVAGARGFAIGSVCAFVSAFVANFVLLPAVNGFVMLMVVLLPFVFVAGLAMATPSLALVGRISLVQFALLVNPANGSRQDFITFAEAFMGISLAVILALVAFSLILPVSPRGLLRERLAGMFGELAKGFTGSRERFETRIYDRLLRLPVAADQGETHVSARQAAFSAVNMGLEARSLRVMAGHAGFAAGTQAAVQDLLAELEALFRHGYPAVDDVFSVQTRANTLAQRLLKESLVFTPRRRLRHGVRAGVAAELVAAALADYGMARENADGTRIRLGASDRVV</sequence>
<proteinExistence type="predicted"/>
<feature type="transmembrane region" description="Helical" evidence="7">
    <location>
        <begin position="115"/>
        <end position="132"/>
    </location>
</feature>
<comment type="caution">
    <text evidence="8">The sequence shown here is derived from an EMBL/GenBank/DDBJ whole genome shotgun (WGS) entry which is preliminary data.</text>
</comment>
<dbReference type="Pfam" id="PF04632">
    <property type="entry name" value="FUSC"/>
    <property type="match status" value="1"/>
</dbReference>
<evidence type="ECO:0000256" key="3">
    <source>
        <dbReference type="ARBA" id="ARBA00022475"/>
    </source>
</evidence>
<feature type="transmembrane region" description="Helical" evidence="7">
    <location>
        <begin position="402"/>
        <end position="419"/>
    </location>
</feature>
<dbReference type="PANTHER" id="PTHR30509:SF9">
    <property type="entry name" value="MULTIDRUG RESISTANCE PROTEIN MDTO"/>
    <property type="match status" value="1"/>
</dbReference>
<feature type="transmembrane region" description="Helical" evidence="7">
    <location>
        <begin position="431"/>
        <end position="449"/>
    </location>
</feature>
<accession>A0ABV2AZ82</accession>
<protein>
    <submittedName>
        <fullName evidence="8">Fusaric acid resistance protein</fullName>
    </submittedName>
</protein>
<evidence type="ECO:0000256" key="5">
    <source>
        <dbReference type="ARBA" id="ARBA00022989"/>
    </source>
</evidence>
<feature type="transmembrane region" description="Helical" evidence="7">
    <location>
        <begin position="455"/>
        <end position="473"/>
    </location>
</feature>
<evidence type="ECO:0000313" key="8">
    <source>
        <dbReference type="EMBL" id="MES1928954.1"/>
    </source>
</evidence>
<keyword evidence="6 7" id="KW-0472">Membrane</keyword>
<dbReference type="PANTHER" id="PTHR30509">
    <property type="entry name" value="P-HYDROXYBENZOIC ACID EFFLUX PUMP SUBUNIT-RELATED"/>
    <property type="match status" value="1"/>
</dbReference>
<evidence type="ECO:0000256" key="4">
    <source>
        <dbReference type="ARBA" id="ARBA00022692"/>
    </source>
</evidence>
<dbReference type="InterPro" id="IPR006726">
    <property type="entry name" value="PHBA_efflux_AaeB/fusaric-R"/>
</dbReference>
<dbReference type="Proteomes" id="UP001460888">
    <property type="component" value="Unassembled WGS sequence"/>
</dbReference>